<dbReference type="InterPro" id="IPR050595">
    <property type="entry name" value="Bact_response_regulator"/>
</dbReference>
<evidence type="ECO:0000259" key="3">
    <source>
        <dbReference type="PROSITE" id="PS50110"/>
    </source>
</evidence>
<keyword evidence="5" id="KW-1185">Reference proteome</keyword>
<evidence type="ECO:0000313" key="4">
    <source>
        <dbReference type="EMBL" id="MDF4024746.1"/>
    </source>
</evidence>
<dbReference type="EMBL" id="JARJJS010000002">
    <property type="protein sequence ID" value="MDF4024746.1"/>
    <property type="molecule type" value="Genomic_DNA"/>
</dbReference>
<dbReference type="InterPro" id="IPR001789">
    <property type="entry name" value="Sig_transdc_resp-reg_receiver"/>
</dbReference>
<sequence length="112" mass="12370">MATILLVEDDDTIRELTAMILEGEGHDVHAAANGDAAETWLQTQTPAVLFTDLRMPGTLSGRDLAERHRDIPVLVTSGEAREQHDWLTPGMEYLSKPYDRKTLIAALARVMG</sequence>
<dbReference type="Gene3D" id="3.40.50.2300">
    <property type="match status" value="1"/>
</dbReference>
<keyword evidence="1 2" id="KW-0597">Phosphoprotein</keyword>
<feature type="modified residue" description="4-aspartylphosphate" evidence="2">
    <location>
        <position position="52"/>
    </location>
</feature>
<evidence type="ECO:0000256" key="2">
    <source>
        <dbReference type="PROSITE-ProRule" id="PRU00169"/>
    </source>
</evidence>
<reference evidence="4 5" key="1">
    <citation type="journal article" date="2024" name="Curr. Microbiol.">
        <title>Luteibacter sahnii sp. nov., A Novel Yellow-Colored Xanthomonadin Pigment Producing Probiotic Bacterium from Healthy Rice Seed Microbiome.</title>
        <authorList>
            <person name="Jaiswal G."/>
            <person name="Rana R."/>
            <person name="Nayak P.K."/>
            <person name="Chouhan R."/>
            <person name="Gandhi S.G."/>
            <person name="Patel H.K."/>
            <person name="Patil P.B."/>
        </authorList>
    </citation>
    <scope>NUCLEOTIDE SEQUENCE [LARGE SCALE GENOMIC DNA]</scope>
    <source>
        <strain evidence="4 5">PPL201</strain>
    </source>
</reference>
<comment type="caution">
    <text evidence="4">The sequence shown here is derived from an EMBL/GenBank/DDBJ whole genome shotgun (WGS) entry which is preliminary data.</text>
</comment>
<gene>
    <name evidence="4" type="ORF">P3W24_07210</name>
</gene>
<evidence type="ECO:0000313" key="5">
    <source>
        <dbReference type="Proteomes" id="UP001528850"/>
    </source>
</evidence>
<name>A0ABT6B9G1_9GAMM</name>
<dbReference type="Proteomes" id="UP001528850">
    <property type="component" value="Unassembled WGS sequence"/>
</dbReference>
<dbReference type="Pfam" id="PF00072">
    <property type="entry name" value="Response_reg"/>
    <property type="match status" value="1"/>
</dbReference>
<dbReference type="RefSeq" id="WP_320549253.1">
    <property type="nucleotide sequence ID" value="NZ_JAQLOK010000001.1"/>
</dbReference>
<accession>A0ABT6B9G1</accession>
<dbReference type="InterPro" id="IPR011006">
    <property type="entry name" value="CheY-like_superfamily"/>
</dbReference>
<proteinExistence type="predicted"/>
<dbReference type="SMART" id="SM00448">
    <property type="entry name" value="REC"/>
    <property type="match status" value="1"/>
</dbReference>
<protein>
    <submittedName>
        <fullName evidence="4">Response regulator</fullName>
    </submittedName>
</protein>
<feature type="domain" description="Response regulatory" evidence="3">
    <location>
        <begin position="3"/>
        <end position="111"/>
    </location>
</feature>
<organism evidence="4 5">
    <name type="scientific">Luteibacter sahnii</name>
    <dbReference type="NCBI Taxonomy" id="3021977"/>
    <lineage>
        <taxon>Bacteria</taxon>
        <taxon>Pseudomonadati</taxon>
        <taxon>Pseudomonadota</taxon>
        <taxon>Gammaproteobacteria</taxon>
        <taxon>Lysobacterales</taxon>
        <taxon>Rhodanobacteraceae</taxon>
        <taxon>Luteibacter</taxon>
    </lineage>
</organism>
<dbReference type="PROSITE" id="PS50110">
    <property type="entry name" value="RESPONSE_REGULATORY"/>
    <property type="match status" value="1"/>
</dbReference>
<dbReference type="PANTHER" id="PTHR44591">
    <property type="entry name" value="STRESS RESPONSE REGULATOR PROTEIN 1"/>
    <property type="match status" value="1"/>
</dbReference>
<evidence type="ECO:0000256" key="1">
    <source>
        <dbReference type="ARBA" id="ARBA00022553"/>
    </source>
</evidence>
<dbReference type="PANTHER" id="PTHR44591:SF3">
    <property type="entry name" value="RESPONSE REGULATORY DOMAIN-CONTAINING PROTEIN"/>
    <property type="match status" value="1"/>
</dbReference>
<dbReference type="SUPFAM" id="SSF52172">
    <property type="entry name" value="CheY-like"/>
    <property type="match status" value="1"/>
</dbReference>